<feature type="region of interest" description="Disordered" evidence="1">
    <location>
        <begin position="76"/>
        <end position="96"/>
    </location>
</feature>
<feature type="compositionally biased region" description="Acidic residues" evidence="1">
    <location>
        <begin position="261"/>
        <end position="277"/>
    </location>
</feature>
<dbReference type="AlphaFoldDB" id="A0A9D1WHY0"/>
<comment type="caution">
    <text evidence="2">The sequence shown here is derived from an EMBL/GenBank/DDBJ whole genome shotgun (WGS) entry which is preliminary data.</text>
</comment>
<protein>
    <submittedName>
        <fullName evidence="2">Uncharacterized protein</fullName>
    </submittedName>
</protein>
<dbReference type="Proteomes" id="UP000886817">
    <property type="component" value="Unassembled WGS sequence"/>
</dbReference>
<feature type="region of interest" description="Disordered" evidence="1">
    <location>
        <begin position="182"/>
        <end position="283"/>
    </location>
</feature>
<feature type="compositionally biased region" description="Low complexity" evidence="1">
    <location>
        <begin position="212"/>
        <end position="240"/>
    </location>
</feature>
<feature type="compositionally biased region" description="Acidic residues" evidence="1">
    <location>
        <begin position="202"/>
        <end position="211"/>
    </location>
</feature>
<evidence type="ECO:0000313" key="2">
    <source>
        <dbReference type="EMBL" id="HIX59400.1"/>
    </source>
</evidence>
<sequence length="311" mass="34120">SGCGNKNDKENDQNTDQTVEISEGPDENDSNLVSMEKDENTIDKSKISKYLGTKATNSGEVVITNETGREISEFYMRPTPSSDENTDEDYEGESWGSDLIQGDFTLKDNEMALLYYDKDNKDTSGNAIKDYDLQVAFEGMDASENCYFRNLDLTVTDNIVLHIDNDGVPYVTYTNTSTKQEVSTLAAARERMGLSSDSSSDTGEDEEDTQDTETPTPTATPEPTVTEEPTATPTPTVSEPLPADDVKEIASGYIGKTLDQMIDDPEIGSPEGDEYDTDPGTGNRVGYHYYDGFTVYTTQNDDGSETIIAVE</sequence>
<accession>A0A9D1WHY0</accession>
<feature type="non-terminal residue" evidence="2">
    <location>
        <position position="1"/>
    </location>
</feature>
<proteinExistence type="predicted"/>
<evidence type="ECO:0000256" key="1">
    <source>
        <dbReference type="SAM" id="MobiDB-lite"/>
    </source>
</evidence>
<feature type="compositionally biased region" description="Basic and acidic residues" evidence="1">
    <location>
        <begin position="1"/>
        <end position="12"/>
    </location>
</feature>
<reference evidence="2" key="1">
    <citation type="journal article" date="2021" name="PeerJ">
        <title>Extensive microbial diversity within the chicken gut microbiome revealed by metagenomics and culture.</title>
        <authorList>
            <person name="Gilroy R."/>
            <person name="Ravi A."/>
            <person name="Getino M."/>
            <person name="Pursley I."/>
            <person name="Horton D.L."/>
            <person name="Alikhan N.F."/>
            <person name="Baker D."/>
            <person name="Gharbi K."/>
            <person name="Hall N."/>
            <person name="Watson M."/>
            <person name="Adriaenssens E.M."/>
            <person name="Foster-Nyarko E."/>
            <person name="Jarju S."/>
            <person name="Secka A."/>
            <person name="Antonio M."/>
            <person name="Oren A."/>
            <person name="Chaudhuri R.R."/>
            <person name="La Ragione R."/>
            <person name="Hildebrand F."/>
            <person name="Pallen M.J."/>
        </authorList>
    </citation>
    <scope>NUCLEOTIDE SEQUENCE</scope>
    <source>
        <strain evidence="2">ChiSjej1B19-8411</strain>
    </source>
</reference>
<organism evidence="2 3">
    <name type="scientific">Candidatus Blautia gallistercoris</name>
    <dbReference type="NCBI Taxonomy" id="2838490"/>
    <lineage>
        <taxon>Bacteria</taxon>
        <taxon>Bacillati</taxon>
        <taxon>Bacillota</taxon>
        <taxon>Clostridia</taxon>
        <taxon>Lachnospirales</taxon>
        <taxon>Lachnospiraceae</taxon>
        <taxon>Blautia</taxon>
    </lineage>
</organism>
<dbReference type="EMBL" id="DXEX01000150">
    <property type="protein sequence ID" value="HIX59400.1"/>
    <property type="molecule type" value="Genomic_DNA"/>
</dbReference>
<name>A0A9D1WHY0_9FIRM</name>
<evidence type="ECO:0000313" key="3">
    <source>
        <dbReference type="Proteomes" id="UP000886817"/>
    </source>
</evidence>
<reference evidence="2" key="2">
    <citation type="submission" date="2021-04" db="EMBL/GenBank/DDBJ databases">
        <authorList>
            <person name="Gilroy R."/>
        </authorList>
    </citation>
    <scope>NUCLEOTIDE SEQUENCE</scope>
    <source>
        <strain evidence="2">ChiSjej1B19-8411</strain>
    </source>
</reference>
<gene>
    <name evidence="2" type="ORF">IAA45_06780</name>
</gene>
<feature type="region of interest" description="Disordered" evidence="1">
    <location>
        <begin position="1"/>
        <end position="40"/>
    </location>
</feature>